<dbReference type="OrthoDB" id="9804543at2"/>
<dbReference type="Pfam" id="PF12833">
    <property type="entry name" value="HTH_18"/>
    <property type="match status" value="1"/>
</dbReference>
<keyword evidence="1" id="KW-0238">DNA-binding</keyword>
<dbReference type="Gene3D" id="1.10.10.60">
    <property type="entry name" value="Homeodomain-like"/>
    <property type="match status" value="2"/>
</dbReference>
<comment type="caution">
    <text evidence="3">The sequence shown here is derived from an EMBL/GenBank/DDBJ whole genome shotgun (WGS) entry which is preliminary data.</text>
</comment>
<evidence type="ECO:0000256" key="1">
    <source>
        <dbReference type="ARBA" id="ARBA00023125"/>
    </source>
</evidence>
<dbReference type="Gene3D" id="2.60.120.10">
    <property type="entry name" value="Jelly Rolls"/>
    <property type="match status" value="1"/>
</dbReference>
<dbReference type="Proteomes" id="UP000297998">
    <property type="component" value="Unassembled WGS sequence"/>
</dbReference>
<evidence type="ECO:0000313" key="3">
    <source>
        <dbReference type="EMBL" id="TGN28031.1"/>
    </source>
</evidence>
<dbReference type="InterPro" id="IPR018060">
    <property type="entry name" value="HTH_AraC"/>
</dbReference>
<dbReference type="RefSeq" id="WP_135835213.1">
    <property type="nucleotide sequence ID" value="NZ_SRPE01000004.1"/>
</dbReference>
<protein>
    <submittedName>
        <fullName evidence="3">AraC family transcriptional regulator</fullName>
    </submittedName>
</protein>
<dbReference type="Pfam" id="PF02311">
    <property type="entry name" value="AraC_binding"/>
    <property type="match status" value="1"/>
</dbReference>
<dbReference type="GO" id="GO:0043565">
    <property type="term" value="F:sequence-specific DNA binding"/>
    <property type="evidence" value="ECO:0007669"/>
    <property type="project" value="InterPro"/>
</dbReference>
<dbReference type="InterPro" id="IPR003313">
    <property type="entry name" value="AraC-bd"/>
</dbReference>
<dbReference type="GO" id="GO:0003700">
    <property type="term" value="F:DNA-binding transcription factor activity"/>
    <property type="evidence" value="ECO:0007669"/>
    <property type="project" value="InterPro"/>
</dbReference>
<proteinExistence type="predicted"/>
<sequence>MQNDNQKCGLSETKTGLFVDELFIESYVWYEKNWMHDDYEHMHQRYQLTYVTEGYQYFHIEQEIYLVPQNHVIWIPSNIKHRTTSEAKTVNLMTVLFKSVSDQDFYKDIHIFPAPPVLKEMLLYAYKWNKLLSEDEEQISFLKAILQSLPHFCNENEFLKIPVPADFRLIPVCNYINSNYQSNFDINNLAEIAQMSVRSLQRIFKNETGITLQKYMQLIRILKSIELINNEQYTLSEIAFKVGYKSLSAFTSSYFSMMKSKPKLKN</sequence>
<evidence type="ECO:0000313" key="4">
    <source>
        <dbReference type="Proteomes" id="UP000297998"/>
    </source>
</evidence>
<accession>A0A4Z1C6Y1</accession>
<dbReference type="SUPFAM" id="SSF51182">
    <property type="entry name" value="RmlC-like cupins"/>
    <property type="match status" value="1"/>
</dbReference>
<keyword evidence="4" id="KW-1185">Reference proteome</keyword>
<feature type="domain" description="HTH araC/xylS-type" evidence="2">
    <location>
        <begin position="170"/>
        <end position="266"/>
    </location>
</feature>
<dbReference type="PROSITE" id="PS01124">
    <property type="entry name" value="HTH_ARAC_FAMILY_2"/>
    <property type="match status" value="1"/>
</dbReference>
<name>A0A4Z1C6Y1_9FLAO</name>
<dbReference type="EMBL" id="SRPE01000004">
    <property type="protein sequence ID" value="TGN28031.1"/>
    <property type="molecule type" value="Genomic_DNA"/>
</dbReference>
<dbReference type="SMART" id="SM00342">
    <property type="entry name" value="HTH_ARAC"/>
    <property type="match status" value="1"/>
</dbReference>
<reference evidence="3 4" key="1">
    <citation type="submission" date="2019-03" db="EMBL/GenBank/DDBJ databases">
        <title>Empedobacter tilapiae sp. nov., isolated from an intestine of Nile tilapia Oreochromis niloticus.</title>
        <authorList>
            <person name="Kim Y.-O."/>
            <person name="Yoon J.-H."/>
        </authorList>
    </citation>
    <scope>NUCLEOTIDE SEQUENCE [LARGE SCALE GENOMIC DNA]</scope>
    <source>
        <strain evidence="3 4">MRS2</strain>
    </source>
</reference>
<dbReference type="AlphaFoldDB" id="A0A4Z1C6Y1"/>
<dbReference type="PANTHER" id="PTHR11019">
    <property type="entry name" value="HTH-TYPE TRANSCRIPTIONAL REGULATOR NIMR"/>
    <property type="match status" value="1"/>
</dbReference>
<dbReference type="InterPro" id="IPR011051">
    <property type="entry name" value="RmlC_Cupin_sf"/>
</dbReference>
<dbReference type="InterPro" id="IPR014710">
    <property type="entry name" value="RmlC-like_jellyroll"/>
</dbReference>
<organism evidence="3 4">
    <name type="scientific">Empedobacter tilapiae</name>
    <dbReference type="NCBI Taxonomy" id="2491114"/>
    <lineage>
        <taxon>Bacteria</taxon>
        <taxon>Pseudomonadati</taxon>
        <taxon>Bacteroidota</taxon>
        <taxon>Flavobacteriia</taxon>
        <taxon>Flavobacteriales</taxon>
        <taxon>Weeksellaceae</taxon>
        <taxon>Empedobacter</taxon>
    </lineage>
</organism>
<gene>
    <name evidence="3" type="ORF">E4J94_07415</name>
</gene>
<evidence type="ECO:0000259" key="2">
    <source>
        <dbReference type="PROSITE" id="PS01124"/>
    </source>
</evidence>
<dbReference type="PANTHER" id="PTHR11019:SF199">
    <property type="entry name" value="HTH-TYPE TRANSCRIPTIONAL REGULATOR NIMR"/>
    <property type="match status" value="1"/>
</dbReference>